<feature type="transmembrane region" description="Helical" evidence="7">
    <location>
        <begin position="131"/>
        <end position="153"/>
    </location>
</feature>
<dbReference type="eggNOG" id="COG0471">
    <property type="taxonomic scope" value="Bacteria"/>
</dbReference>
<dbReference type="Proteomes" id="UP000016960">
    <property type="component" value="Unassembled WGS sequence"/>
</dbReference>
<feature type="domain" description="RCK C-terminal" evidence="8">
    <location>
        <begin position="224"/>
        <end position="308"/>
    </location>
</feature>
<proteinExistence type="predicted"/>
<evidence type="ECO:0000256" key="6">
    <source>
        <dbReference type="ARBA" id="ARBA00023136"/>
    </source>
</evidence>
<dbReference type="Gene3D" id="3.30.70.1450">
    <property type="entry name" value="Regulator of K+ conductance, C-terminal domain"/>
    <property type="match status" value="2"/>
</dbReference>
<protein>
    <submittedName>
        <fullName evidence="9">Di-and tricarboxylate transporter</fullName>
    </submittedName>
</protein>
<feature type="transmembrane region" description="Helical" evidence="7">
    <location>
        <begin position="466"/>
        <end position="485"/>
    </location>
</feature>
<comment type="caution">
    <text evidence="9">The sequence shown here is derived from an EMBL/GenBank/DDBJ whole genome shotgun (WGS) entry which is preliminary data.</text>
</comment>
<keyword evidence="3 7" id="KW-0812">Transmembrane</keyword>
<feature type="transmembrane region" description="Helical" evidence="7">
    <location>
        <begin position="497"/>
        <end position="525"/>
    </location>
</feature>
<dbReference type="PROSITE" id="PS01271">
    <property type="entry name" value="NA_SULFATE"/>
    <property type="match status" value="1"/>
</dbReference>
<dbReference type="SUPFAM" id="SSF116726">
    <property type="entry name" value="TrkA C-terminal domain-like"/>
    <property type="match status" value="2"/>
</dbReference>
<evidence type="ECO:0000259" key="8">
    <source>
        <dbReference type="PROSITE" id="PS51202"/>
    </source>
</evidence>
<dbReference type="InterPro" id="IPR031312">
    <property type="entry name" value="Na/sul_symport_CS"/>
</dbReference>
<dbReference type="InParanoid" id="U5DFI1"/>
<dbReference type="AlphaFoldDB" id="U5DFI1"/>
<dbReference type="PANTHER" id="PTHR43652">
    <property type="entry name" value="BASIC AMINO ACID ANTIPORTER YFCC-RELATED"/>
    <property type="match status" value="1"/>
</dbReference>
<name>U5DFI1_9CHRO</name>
<evidence type="ECO:0000313" key="10">
    <source>
        <dbReference type="Proteomes" id="UP000016960"/>
    </source>
</evidence>
<dbReference type="InterPro" id="IPR004680">
    <property type="entry name" value="Cit_transptr-like_dom"/>
</dbReference>
<gene>
    <name evidence="9" type="ORF">KR51_00033210</name>
</gene>
<comment type="subcellular location">
    <subcellularLocation>
        <location evidence="1">Membrane</location>
        <topology evidence="1">Multi-pass membrane protein</topology>
    </subcellularLocation>
</comment>
<evidence type="ECO:0000313" key="9">
    <source>
        <dbReference type="EMBL" id="ERN40042.1"/>
    </source>
</evidence>
<feature type="transmembrane region" description="Helical" evidence="7">
    <location>
        <begin position="173"/>
        <end position="195"/>
    </location>
</feature>
<keyword evidence="4" id="KW-0677">Repeat</keyword>
<dbReference type="STRING" id="582515.KR51_00033210"/>
<keyword evidence="6 7" id="KW-0472">Membrane</keyword>
<feature type="transmembrane region" description="Helical" evidence="7">
    <location>
        <begin position="53"/>
        <end position="73"/>
    </location>
</feature>
<feature type="transmembrane region" description="Helical" evidence="7">
    <location>
        <begin position="23"/>
        <end position="41"/>
    </location>
</feature>
<feature type="transmembrane region" description="Helical" evidence="7">
    <location>
        <begin position="421"/>
        <end position="454"/>
    </location>
</feature>
<dbReference type="Pfam" id="PF02080">
    <property type="entry name" value="TrkA_C"/>
    <property type="match status" value="2"/>
</dbReference>
<reference evidence="9 10" key="1">
    <citation type="submission" date="2013-05" db="EMBL/GenBank/DDBJ databases">
        <title>Draft genome sequence of Rubidibacter lacunae KORDI 51-2.</title>
        <authorList>
            <person name="Choi D.H."/>
            <person name="Noh J.H."/>
            <person name="Kwon K.-K."/>
            <person name="Lee J.-H."/>
            <person name="Ryu J.-Y."/>
        </authorList>
    </citation>
    <scope>NUCLEOTIDE SEQUENCE [LARGE SCALE GENOMIC DNA]</scope>
    <source>
        <strain evidence="9 10">KORDI 51-2</strain>
    </source>
</reference>
<dbReference type="InterPro" id="IPR036721">
    <property type="entry name" value="RCK_C_sf"/>
</dbReference>
<evidence type="ECO:0000256" key="4">
    <source>
        <dbReference type="ARBA" id="ARBA00022737"/>
    </source>
</evidence>
<dbReference type="Pfam" id="PF03600">
    <property type="entry name" value="CitMHS"/>
    <property type="match status" value="1"/>
</dbReference>
<dbReference type="PROSITE" id="PS51202">
    <property type="entry name" value="RCK_C"/>
    <property type="match status" value="2"/>
</dbReference>
<keyword evidence="10" id="KW-1185">Reference proteome</keyword>
<evidence type="ECO:0000256" key="5">
    <source>
        <dbReference type="ARBA" id="ARBA00022989"/>
    </source>
</evidence>
<dbReference type="InterPro" id="IPR006037">
    <property type="entry name" value="RCK_C"/>
</dbReference>
<dbReference type="GO" id="GO:0005886">
    <property type="term" value="C:plasma membrane"/>
    <property type="evidence" value="ECO:0007669"/>
    <property type="project" value="TreeGrafter"/>
</dbReference>
<keyword evidence="5 7" id="KW-1133">Transmembrane helix</keyword>
<evidence type="ECO:0000256" key="3">
    <source>
        <dbReference type="ARBA" id="ARBA00022692"/>
    </source>
</evidence>
<dbReference type="GO" id="GO:0006813">
    <property type="term" value="P:potassium ion transport"/>
    <property type="evidence" value="ECO:0007669"/>
    <property type="project" value="InterPro"/>
</dbReference>
<dbReference type="PATRIC" id="fig|582515.4.peg.3730"/>
<sequence>MSVFLTLGVIAIALIFFVGEWWPVDFTALMVAIALMVLGLVTPEEGISGFGNTATVTVMAMFVLSAGVARTGALQTARDFLIRWGGRSPRRQIAVMSLVVGPISAIINNTAVVAVFLPIVEDWCKKQGMSVSRLLMPLSFAAILGGTMTVVGTSTNVLASNLSRQLGYGEFHLLQFAGMGALTFVIGAAYLTFVVPRLLGRRPSSGVRAAAEQASISNVSENVVWGDRDYGLNDYVSELVVAQRSNLVGQTLRASELQRKFDVDVLELIRDGVHFPQPLADKVLKAGDILLVRGTSADLLQIRDERGLDILPEVKFGKEAIAAQLETGEERIAEVLILSNSRLISSTLKDLRFRQRYNVTVLAIRRGQDVLRERLGRVPLRFGDLLLVQGPRESILGLKTTRELLVIDQADRESLRTNKAAIAVAIVAGVVGLAALNWLPIVVGSLLGAVFMVLTGCLRPGEIYGAVRWDVIFLLAGLIPLGIAMEKSGTTRWLADCLLALGGNLSGYWVLFFFYVATALLTAVLSNNASVVLMLPVAVNVANSLQLNAIAFMFAVVFAASHSYMTPLGYQTNTMVYGPGGYRFTDFIRVGAPLSLLLAATTPLLTIWIYGLEMPAPLP</sequence>
<dbReference type="eggNOG" id="COG3273">
    <property type="taxonomic scope" value="Bacteria"/>
</dbReference>
<dbReference type="EMBL" id="ASSJ01000081">
    <property type="protein sequence ID" value="ERN40042.1"/>
    <property type="molecule type" value="Genomic_DNA"/>
</dbReference>
<evidence type="ECO:0000256" key="1">
    <source>
        <dbReference type="ARBA" id="ARBA00004141"/>
    </source>
</evidence>
<dbReference type="GO" id="GO:0008324">
    <property type="term" value="F:monoatomic cation transmembrane transporter activity"/>
    <property type="evidence" value="ECO:0007669"/>
    <property type="project" value="InterPro"/>
</dbReference>
<evidence type="ECO:0000256" key="2">
    <source>
        <dbReference type="ARBA" id="ARBA00022448"/>
    </source>
</evidence>
<keyword evidence="2" id="KW-0813">Transport</keyword>
<feature type="transmembrane region" description="Helical" evidence="7">
    <location>
        <begin position="587"/>
        <end position="610"/>
    </location>
</feature>
<feature type="transmembrane region" description="Helical" evidence="7">
    <location>
        <begin position="545"/>
        <end position="566"/>
    </location>
</feature>
<organism evidence="9 10">
    <name type="scientific">Rubidibacter lacunae KORDI 51-2</name>
    <dbReference type="NCBI Taxonomy" id="582515"/>
    <lineage>
        <taxon>Bacteria</taxon>
        <taxon>Bacillati</taxon>
        <taxon>Cyanobacteriota</taxon>
        <taxon>Cyanophyceae</taxon>
        <taxon>Oscillatoriophycideae</taxon>
        <taxon>Chroococcales</taxon>
        <taxon>Aphanothecaceae</taxon>
        <taxon>Rubidibacter</taxon>
    </lineage>
</organism>
<accession>U5DFI1</accession>
<dbReference type="InterPro" id="IPR051679">
    <property type="entry name" value="DASS-Related_Transporters"/>
</dbReference>
<feature type="domain" description="RCK C-terminal" evidence="8">
    <location>
        <begin position="320"/>
        <end position="404"/>
    </location>
</feature>
<evidence type="ECO:0000256" key="7">
    <source>
        <dbReference type="SAM" id="Phobius"/>
    </source>
</evidence>
<dbReference type="OrthoDB" id="9765532at2"/>
<dbReference type="PANTHER" id="PTHR43652:SF2">
    <property type="entry name" value="BASIC AMINO ACID ANTIPORTER YFCC-RELATED"/>
    <property type="match status" value="1"/>
</dbReference>
<feature type="transmembrane region" description="Helical" evidence="7">
    <location>
        <begin position="93"/>
        <end position="119"/>
    </location>
</feature>